<feature type="transmembrane region" description="Helical" evidence="1">
    <location>
        <begin position="26"/>
        <end position="47"/>
    </location>
</feature>
<dbReference type="Proteomes" id="UP001065549">
    <property type="component" value="Unassembled WGS sequence"/>
</dbReference>
<keyword evidence="3" id="KW-1185">Reference proteome</keyword>
<keyword evidence="1" id="KW-1133">Transmembrane helix</keyword>
<evidence type="ECO:0000313" key="3">
    <source>
        <dbReference type="Proteomes" id="UP001065549"/>
    </source>
</evidence>
<feature type="transmembrane region" description="Helical" evidence="1">
    <location>
        <begin position="106"/>
        <end position="139"/>
    </location>
</feature>
<protein>
    <submittedName>
        <fullName evidence="2">DUF4956 domain-containing protein</fullName>
    </submittedName>
</protein>
<evidence type="ECO:0000256" key="1">
    <source>
        <dbReference type="SAM" id="Phobius"/>
    </source>
</evidence>
<sequence length="224" mass="24253">MNTFLNSFTGQAAGGASGSLLTPSHLAVSLMATMLLGAIMFATYRACHDSLTYNRKFNITLLMIALISTILLALVQDNPILSLGALGSLSICRIRTNTKDPRDIGFVFWALAIGISSAVGAFIVGLASTALLSMILILFNRSVRERKAVTMVVRGAKAQVDRVQEVFQETKGSSIQCKNVFADTFELVYELKVPCKEEQQLLSMFSTMEGIHDVNVLAPQSKVA</sequence>
<feature type="transmembrane region" description="Helical" evidence="1">
    <location>
        <begin position="59"/>
        <end position="76"/>
    </location>
</feature>
<dbReference type="InterPro" id="IPR032531">
    <property type="entry name" value="DUF4956"/>
</dbReference>
<comment type="caution">
    <text evidence="2">The sequence shown here is derived from an EMBL/GenBank/DDBJ whole genome shotgun (WGS) entry which is preliminary data.</text>
</comment>
<proteinExistence type="predicted"/>
<organism evidence="2 3">
    <name type="scientific">Hominibacterium faecale</name>
    <dbReference type="NCBI Taxonomy" id="2839743"/>
    <lineage>
        <taxon>Bacteria</taxon>
        <taxon>Bacillati</taxon>
        <taxon>Bacillota</taxon>
        <taxon>Clostridia</taxon>
        <taxon>Peptostreptococcales</taxon>
        <taxon>Anaerovoracaceae</taxon>
        <taxon>Hominibacterium</taxon>
    </lineage>
</organism>
<dbReference type="EMBL" id="JAOSHN010000004">
    <property type="protein sequence ID" value="MCU7378861.1"/>
    <property type="molecule type" value="Genomic_DNA"/>
</dbReference>
<gene>
    <name evidence="2" type="ORF">OBO34_10895</name>
</gene>
<dbReference type="AlphaFoldDB" id="A0A9J6QS85"/>
<keyword evidence="1" id="KW-0472">Membrane</keyword>
<evidence type="ECO:0000313" key="2">
    <source>
        <dbReference type="EMBL" id="MCU7378861.1"/>
    </source>
</evidence>
<dbReference type="RefSeq" id="WP_269478504.1">
    <property type="nucleotide sequence ID" value="NZ_JAOSHN010000004.1"/>
</dbReference>
<dbReference type="Pfam" id="PF16316">
    <property type="entry name" value="DUF4956"/>
    <property type="match status" value="1"/>
</dbReference>
<keyword evidence="1" id="KW-0812">Transmembrane</keyword>
<name>A0A9J6QS85_9FIRM</name>
<accession>A0A9J6QS85</accession>
<reference evidence="2" key="1">
    <citation type="submission" date="2022-09" db="EMBL/GenBank/DDBJ databases">
        <title>Culturomic study of gut microbiota in children with autism spectrum disorder.</title>
        <authorList>
            <person name="Efimov B.A."/>
            <person name="Chaplin A.V."/>
            <person name="Sokolova S.R."/>
            <person name="Pikina A.P."/>
            <person name="Korzhanova M."/>
            <person name="Belova V."/>
            <person name="Korostin D."/>
        </authorList>
    </citation>
    <scope>NUCLEOTIDE SEQUENCE</scope>
    <source>
        <strain evidence="2">ASD5510</strain>
    </source>
</reference>